<organism evidence="5 6">
    <name type="scientific">Arabidopsis thaliana x Arabidopsis arenosa</name>
    <dbReference type="NCBI Taxonomy" id="1240361"/>
    <lineage>
        <taxon>Eukaryota</taxon>
        <taxon>Viridiplantae</taxon>
        <taxon>Streptophyta</taxon>
        <taxon>Embryophyta</taxon>
        <taxon>Tracheophyta</taxon>
        <taxon>Spermatophyta</taxon>
        <taxon>Magnoliopsida</taxon>
        <taxon>eudicotyledons</taxon>
        <taxon>Gunneridae</taxon>
        <taxon>Pentapetalae</taxon>
        <taxon>rosids</taxon>
        <taxon>malvids</taxon>
        <taxon>Brassicales</taxon>
        <taxon>Brassicaceae</taxon>
        <taxon>Camelineae</taxon>
        <taxon>Arabidopsis</taxon>
    </lineage>
</organism>
<feature type="compositionally biased region" description="Basic and acidic residues" evidence="3">
    <location>
        <begin position="579"/>
        <end position="592"/>
    </location>
</feature>
<feature type="compositionally biased region" description="Basic and acidic residues" evidence="3">
    <location>
        <begin position="2252"/>
        <end position="2263"/>
    </location>
</feature>
<dbReference type="GO" id="GO:0051301">
    <property type="term" value="P:cell division"/>
    <property type="evidence" value="ECO:0007669"/>
    <property type="project" value="UniProtKB-KW"/>
</dbReference>
<dbReference type="GO" id="GO:0019901">
    <property type="term" value="F:protein kinase binding"/>
    <property type="evidence" value="ECO:0007669"/>
    <property type="project" value="InterPro"/>
</dbReference>
<protein>
    <recommendedName>
        <fullName evidence="4">Reverse transcriptase domain-containing protein</fullName>
    </recommendedName>
</protein>
<feature type="compositionally biased region" description="Basic and acidic residues" evidence="3">
    <location>
        <begin position="2227"/>
        <end position="2240"/>
    </location>
</feature>
<dbReference type="EMBL" id="JAEFBK010000008">
    <property type="protein sequence ID" value="KAG7576108.1"/>
    <property type="molecule type" value="Genomic_DNA"/>
</dbReference>
<evidence type="ECO:0000313" key="6">
    <source>
        <dbReference type="Proteomes" id="UP000694240"/>
    </source>
</evidence>
<dbReference type="InterPro" id="IPR025836">
    <property type="entry name" value="Zn_knuckle_CX2CX4HX4C"/>
</dbReference>
<dbReference type="Pfam" id="PF08613">
    <property type="entry name" value="Cyclin"/>
    <property type="match status" value="1"/>
</dbReference>
<feature type="region of interest" description="Disordered" evidence="3">
    <location>
        <begin position="2194"/>
        <end position="2288"/>
    </location>
</feature>
<dbReference type="InterPro" id="IPR025558">
    <property type="entry name" value="DUF4283"/>
</dbReference>
<dbReference type="InterPro" id="IPR005135">
    <property type="entry name" value="Endo/exonuclease/phosphatase"/>
</dbReference>
<name>A0A8T2AQ31_9BRAS</name>
<keyword evidence="2" id="KW-0131">Cell cycle</keyword>
<evidence type="ECO:0000313" key="5">
    <source>
        <dbReference type="EMBL" id="KAG7576108.1"/>
    </source>
</evidence>
<feature type="domain" description="Reverse transcriptase" evidence="4">
    <location>
        <begin position="1002"/>
        <end position="1268"/>
    </location>
</feature>
<gene>
    <name evidence="5" type="ORF">ISN45_Aa03g005410</name>
</gene>
<keyword evidence="6" id="KW-1185">Reference proteome</keyword>
<dbReference type="PANTHER" id="PTHR33116:SF86">
    <property type="entry name" value="REVERSE TRANSCRIPTASE DOMAIN-CONTAINING PROTEIN"/>
    <property type="match status" value="1"/>
</dbReference>
<feature type="region of interest" description="Disordered" evidence="3">
    <location>
        <begin position="558"/>
        <end position="592"/>
    </location>
</feature>
<dbReference type="Pfam" id="PF14392">
    <property type="entry name" value="zf-CCHC_4"/>
    <property type="match status" value="2"/>
</dbReference>
<dbReference type="Pfam" id="PF14111">
    <property type="entry name" value="DUF4283"/>
    <property type="match status" value="2"/>
</dbReference>
<proteinExistence type="predicted"/>
<evidence type="ECO:0000256" key="3">
    <source>
        <dbReference type="SAM" id="MobiDB-lite"/>
    </source>
</evidence>
<dbReference type="CDD" id="cd01650">
    <property type="entry name" value="RT_nLTR_like"/>
    <property type="match status" value="1"/>
</dbReference>
<dbReference type="InterPro" id="IPR000477">
    <property type="entry name" value="RT_dom"/>
</dbReference>
<feature type="compositionally biased region" description="Polar residues" evidence="3">
    <location>
        <begin position="2207"/>
        <end position="2217"/>
    </location>
</feature>
<dbReference type="Pfam" id="PF13966">
    <property type="entry name" value="zf-RVT"/>
    <property type="match status" value="1"/>
</dbReference>
<dbReference type="Pfam" id="PF00078">
    <property type="entry name" value="RVT_1"/>
    <property type="match status" value="1"/>
</dbReference>
<dbReference type="InterPro" id="IPR026960">
    <property type="entry name" value="RVT-Znf"/>
</dbReference>
<dbReference type="PROSITE" id="PS50878">
    <property type="entry name" value="RT_POL"/>
    <property type="match status" value="1"/>
</dbReference>
<feature type="region of interest" description="Disordered" evidence="3">
    <location>
        <begin position="2151"/>
        <end position="2178"/>
    </location>
</feature>
<evidence type="ECO:0000256" key="1">
    <source>
        <dbReference type="ARBA" id="ARBA00022618"/>
    </source>
</evidence>
<feature type="compositionally biased region" description="Basic residues" evidence="3">
    <location>
        <begin position="567"/>
        <end position="578"/>
    </location>
</feature>
<dbReference type="Proteomes" id="UP000694240">
    <property type="component" value="Chromosome 8"/>
</dbReference>
<reference evidence="5 6" key="1">
    <citation type="submission" date="2020-12" db="EMBL/GenBank/DDBJ databases">
        <title>Concerted genomic and epigenomic changes stabilize Arabidopsis allopolyploids.</title>
        <authorList>
            <person name="Chen Z."/>
        </authorList>
    </citation>
    <scope>NUCLEOTIDE SEQUENCE [LARGE SCALE GENOMIC DNA]</scope>
    <source>
        <strain evidence="5">Allo738</strain>
        <tissue evidence="5">Leaf</tissue>
    </source>
</reference>
<keyword evidence="1" id="KW-0132">Cell division</keyword>
<dbReference type="InterPro" id="IPR013922">
    <property type="entry name" value="Cyclin_PHO80-like"/>
</dbReference>
<feature type="compositionally biased region" description="Polar residues" evidence="3">
    <location>
        <begin position="2152"/>
        <end position="2161"/>
    </location>
</feature>
<comment type="caution">
    <text evidence="5">The sequence shown here is derived from an EMBL/GenBank/DDBJ whole genome shotgun (WGS) entry which is preliminary data.</text>
</comment>
<accession>A0A8T2AQ31</accession>
<sequence length="2288" mass="262316">METSRNSTNSSLFQWLGLLEDSDQPPDNSTHPRVITLLASILEKMIQKHKKPFHRRHNKDDEITMFHGSKAPSMNIYRYTERIHRYAQCSPACFVAAFAYILRYLQRPEATSKARRLTSLNVHRLLITSLLVAAKFLDRKCYNNAYYAKIGGVSTEEMNRLERTFLFDIDFRLNITTDTFEEHCLMLQNETMPCDSRKLRTALGEIACVIHKVCFCLTSAPGMDLDKAIQEMSINEDRPLILSNQAKFCSTERNSCSIMGRFLNPPNQRMSNWILDMPRIWRLYSRVRGVALSQERFQFIFKSEDDLNEILKTGVWTQDDWCVVMERWIEKPPPDYLMFLPVWIRLRHIPVNYYTKDTIQEIAECVGEVLKVEFDLEKSQAQDYVRVRVLFDVRNPLRNSKEVQLPTGELVSITFDYERIRKRCFLCQRLTHEKVDCPFNQQGKRQPVIINPAPAVKEKGLSLHLDHPIASPPNPAALLTDGSPVIPISLDKQKGLVGQDDTFSGLPSDSPKLLSDALKGFSKDLYQQSMGVDSGLFPLDSLDLDISGSFNNSLSVAGSSGLSVKQKNPKKRKPCLMRKKADSPTVEKEPDGKSGGLAIFWKQHLDIEFLFEDKNLLDLKISQSNKSWFVSCVYGQPLAHLRPLLWETLTKIGIERKEAWCMIGDFNEILSNKEKLGGPSRLVSSFQSFKNMLMNCDMHELGSTGNGFTWAGNRNDQWIQCKLDRCFGNTDWFLMFPNSHQWFLEKLGSDHRPVLVKFVNDQEIFRGQFRFDKRLADDPECDTAIQRSWCSDLSTESNSSMFCLVECRRAISLWKKSADFNAQRRIKRLRQELDVEKSAQIPCWPRIAIIKDLLGSAFREEESFWRQKSTEKWMLEGDRNSKFFQASVKSARVKNSLGFLLDENGNEQTLNREKGNIAIDFFKDLFTSSYPASLTEILNGFSRRVSPMMNQELTKQVSEEEIYNAVFSIDAESAPGPDGFTALFFQKHWSLVKHKVIADILEFFQSGVLPEDWNHTHLCLIPKISTPQRMSDLRPISLCSVLYKIISKILSSRLKQHLPAIISPTQSAFVAARLVSDNILIAHEIVHNLRTNEKISKEFMAFKTDMSKAYDRVEWPFLKGILMALGFSMQWITWIMGCVTSVSYSVLINGQPYGYIKPERGIRQGDPLSPFLFVLCTEALIHILTQAETEGKLTGMQFNGSGPTINHLLFADDTLLVCKAKKEECEELMHCLSSYGHISGQMINLDKSSITFGAKVTEDTKQWVKNRSGIQLEGGSGKYLGLPECLSGSKQALFGFIKEKLQSRLAGWYAKTLSQGGKEVLLKSIAMAFPVYTMSCFKLPKSLCTKLTSVMMDFWWNTMQNNRKIHWIDAQRLTLPKSLGGFGFKDLQCFNQALLAKQAWRLLNDKESLFYKIFKSRYFLNTDFLNATNGTRPSYAWKSILFGRELLNRGLRRVIGNGENTYVWIDKWLFDGQNRRPMNLQRQMDITLKVSQIIDPISRNWNLNMLRDLFPWKDVQLILQQRPVVSLADFYCWSGTSNGMYTSKSGYEAISRQTHSQLFREANAQPSLNPLFQSIWSITTAPKIKVFLWKVLKGAVAVEDRLRTRGIHIADGCLMCKEENETLNHILFQCPLARQVWALSPLQSPWNGFGDSIFANMDHVLHSSQKQDSSKRLRTVSPWIMWVLWKTRNKCLFEGTRTMSQEIVTKAYEDCKQWSLAQRNGLSSDFTQVKQWIPPKSEELKCNIGFAWSRPYQLAGASWVVRNAMGEVLLHSRRSYSQVHSLFDAKIKSWEWALDSMRHHHFDRVTFGASSHDIIQALNKPRDWPIMIGHIAELLSFTKEKTNWFMMRESKQGNRGAFEIAKSVITGRRLQSYVSRGYPQWLRTLFDEEKVISQNLSKNMSDELWDELQHLDLGRSDPELFIPRGVYAVAAVQNRLSLIARPLNPRAQNLFTVVASLPRTWGLASRVHGRVLDGTFVQFLFQSEADLNSVQRRAPLVFNNWLVASQRWVDRPTAGFLTTIDLWVQIRGIPLQYICTGTITLIAERLGEIILVDFQEATTSQIAYIRVRIRMGISDRFRFFQRIRFEEGEIALIRFQYERLRRICSNCLRITHHRFFCPYRQPLQGVRFDGGEDSGSGQERVVWRDNIHRSDMNSQSQNSDMSFPPPVSPPPRVDKPPLNADELAAAIPYFHPSLAVPTPQHAGRGHQGSTASNSPISNHGFLSRTSRHFEVGESSKKNEDGEVSQRIGLNESPKRKSYGDGKTENGSSNHKKFHEPNDGGILKPPKKR</sequence>
<evidence type="ECO:0000259" key="4">
    <source>
        <dbReference type="PROSITE" id="PS50878"/>
    </source>
</evidence>
<dbReference type="PANTHER" id="PTHR33116">
    <property type="entry name" value="REVERSE TRANSCRIPTASE ZINC-BINDING DOMAIN-CONTAINING PROTEIN-RELATED-RELATED"/>
    <property type="match status" value="1"/>
</dbReference>
<evidence type="ECO:0000256" key="2">
    <source>
        <dbReference type="ARBA" id="ARBA00023306"/>
    </source>
</evidence>
<dbReference type="Pfam" id="PF03372">
    <property type="entry name" value="Exo_endo_phos"/>
    <property type="match status" value="1"/>
</dbReference>